<feature type="domain" description="Heterokaryon incompatibility" evidence="1">
    <location>
        <begin position="109"/>
        <end position="214"/>
    </location>
</feature>
<keyword evidence="3" id="KW-1185">Reference proteome</keyword>
<dbReference type="PANTHER" id="PTHR24148">
    <property type="entry name" value="ANKYRIN REPEAT DOMAIN-CONTAINING PROTEIN 39 HOMOLOG-RELATED"/>
    <property type="match status" value="1"/>
</dbReference>
<dbReference type="AlphaFoldDB" id="A0A9Q9B6H7"/>
<dbReference type="Proteomes" id="UP001056384">
    <property type="component" value="Chromosome 12"/>
</dbReference>
<dbReference type="EMBL" id="CP099429">
    <property type="protein sequence ID" value="USW59140.1"/>
    <property type="molecule type" value="Genomic_DNA"/>
</dbReference>
<organism evidence="2 3">
    <name type="scientific">Septoria linicola</name>
    <dbReference type="NCBI Taxonomy" id="215465"/>
    <lineage>
        <taxon>Eukaryota</taxon>
        <taxon>Fungi</taxon>
        <taxon>Dikarya</taxon>
        <taxon>Ascomycota</taxon>
        <taxon>Pezizomycotina</taxon>
        <taxon>Dothideomycetes</taxon>
        <taxon>Dothideomycetidae</taxon>
        <taxon>Mycosphaerellales</taxon>
        <taxon>Mycosphaerellaceae</taxon>
        <taxon>Septoria</taxon>
    </lineage>
</organism>
<accession>A0A9Q9B6H7</accession>
<evidence type="ECO:0000313" key="2">
    <source>
        <dbReference type="EMBL" id="USW59140.1"/>
    </source>
</evidence>
<evidence type="ECO:0000313" key="3">
    <source>
        <dbReference type="Proteomes" id="UP001056384"/>
    </source>
</evidence>
<gene>
    <name evidence="2" type="ORF">Slin15195_G124590</name>
</gene>
<name>A0A9Q9B6H7_9PEZI</name>
<dbReference type="InterPro" id="IPR052895">
    <property type="entry name" value="HetReg/Transcr_Mod"/>
</dbReference>
<protein>
    <submittedName>
        <fullName evidence="2">Heterokaryon incompatibility</fullName>
    </submittedName>
</protein>
<sequence length="239" mass="27346">MAPILHPGAEKLGTNSGHVNIDYNILSIILPAEAYARSRSMTAPFDEYERAWIAWLIYTPLEFNFSWEARILCLLPGSTTDKIAVALHNGVATDAEGLGIIDEHRQQEYEALSYTWGQPIFEESIKVNGVLFSITTNLHQALSHFRHPSRTRWLWIDALCIIKHDLVEKPDQIRNMMNIYRKAEQVLIYLGSANANTKIAMKFLQYLDNNRGNDLEIELALKVGTRSETRIEFWCKQLA</sequence>
<dbReference type="Pfam" id="PF06985">
    <property type="entry name" value="HET"/>
    <property type="match status" value="1"/>
</dbReference>
<reference evidence="2" key="1">
    <citation type="submission" date="2022-06" db="EMBL/GenBank/DDBJ databases">
        <title>Complete genome sequences of two strains of the flax pathogen Septoria linicola.</title>
        <authorList>
            <person name="Lapalu N."/>
            <person name="Simon A."/>
            <person name="Demenou B."/>
            <person name="Paumier D."/>
            <person name="Guillot M.-P."/>
            <person name="Gout L."/>
            <person name="Valade R."/>
        </authorList>
    </citation>
    <scope>NUCLEOTIDE SEQUENCE</scope>
    <source>
        <strain evidence="2">SE15195</strain>
    </source>
</reference>
<dbReference type="PANTHER" id="PTHR24148:SF64">
    <property type="entry name" value="HETEROKARYON INCOMPATIBILITY DOMAIN-CONTAINING PROTEIN"/>
    <property type="match status" value="1"/>
</dbReference>
<evidence type="ECO:0000259" key="1">
    <source>
        <dbReference type="Pfam" id="PF06985"/>
    </source>
</evidence>
<proteinExistence type="predicted"/>
<dbReference type="InterPro" id="IPR010730">
    <property type="entry name" value="HET"/>
</dbReference>